<dbReference type="AlphaFoldDB" id="A0A2A2WUI7"/>
<evidence type="ECO:0000259" key="2">
    <source>
        <dbReference type="Pfam" id="PF20171"/>
    </source>
</evidence>
<dbReference type="PANTHER" id="PTHR38658:SF1">
    <property type="entry name" value="OXPP CYCLE PROTEIN OPCA-RELATED"/>
    <property type="match status" value="1"/>
</dbReference>
<dbReference type="OrthoDB" id="128564at2"/>
<feature type="domain" description="Glucose-6-phosphate dehydrogenase assembly protein OpcA C-terminal" evidence="2">
    <location>
        <begin position="170"/>
        <end position="296"/>
    </location>
</feature>
<sequence>MEATVIIDLPDTSTREISKKLVQIREDAGLSTIGRVLTLIVLTDHVGGSESAIEAANDASREHPCRVIVVIRGNRARADRLDGQIRVGGDAGAAEVVVLRTSGAMASQSASLVTPLLLPDTPLAVWWPRHSPTLLAEDKVGRLARRRIVDSDAEGHPTDALAKRAAGYAPGDTDLAWARVTHWRSLLAATLDRPPFETITGATVCGPERAASVDLAGGWLASRLGIDVHRAVGPRMVVLERASGSIVIEQVSPTSAELRITGQTPTRVTLVKRSVADCLAEELRRMDTDGVYADALASHDRVIYTSASVR</sequence>
<organism evidence="3 4">
    <name type="scientific">Dietzia natronolimnaea</name>
    <dbReference type="NCBI Taxonomy" id="161920"/>
    <lineage>
        <taxon>Bacteria</taxon>
        <taxon>Bacillati</taxon>
        <taxon>Actinomycetota</taxon>
        <taxon>Actinomycetes</taxon>
        <taxon>Mycobacteriales</taxon>
        <taxon>Dietziaceae</taxon>
        <taxon>Dietzia</taxon>
    </lineage>
</organism>
<keyword evidence="4" id="KW-1185">Reference proteome</keyword>
<evidence type="ECO:0000313" key="3">
    <source>
        <dbReference type="EMBL" id="PAY24805.1"/>
    </source>
</evidence>
<proteinExistence type="predicted"/>
<dbReference type="Pfam" id="PF20171">
    <property type="entry name" value="OpcA_G6PD_C"/>
    <property type="match status" value="1"/>
</dbReference>
<evidence type="ECO:0000259" key="1">
    <source>
        <dbReference type="Pfam" id="PF10128"/>
    </source>
</evidence>
<dbReference type="InterPro" id="IPR004555">
    <property type="entry name" value="G6PDH_assembly_OpcA"/>
</dbReference>
<dbReference type="Pfam" id="PF10128">
    <property type="entry name" value="OpcA_G6PD_assem"/>
    <property type="match status" value="1"/>
</dbReference>
<feature type="domain" description="Glucose-6-phosphate dehydrogenase assembly protein OpcA N-terminal" evidence="1">
    <location>
        <begin position="56"/>
        <end position="165"/>
    </location>
</feature>
<protein>
    <submittedName>
        <fullName evidence="3">Oxidoreductase</fullName>
    </submittedName>
</protein>
<dbReference type="Proteomes" id="UP000218810">
    <property type="component" value="Unassembled WGS sequence"/>
</dbReference>
<accession>A0A2A2WUI7</accession>
<comment type="caution">
    <text evidence="3">The sequence shown here is derived from an EMBL/GenBank/DDBJ whole genome shotgun (WGS) entry which is preliminary data.</text>
</comment>
<reference evidence="4" key="1">
    <citation type="submission" date="2017-09" db="EMBL/GenBank/DDBJ databases">
        <authorList>
            <person name="Zhang Y."/>
            <person name="Huang X."/>
            <person name="Liu J."/>
            <person name="Lu L."/>
            <person name="Peng K."/>
        </authorList>
    </citation>
    <scope>NUCLEOTIDE SEQUENCE [LARGE SCALE GENOMIC DNA]</scope>
    <source>
        <strain evidence="4">S-XJ-1</strain>
    </source>
</reference>
<gene>
    <name evidence="3" type="ORF">CEY15_01090</name>
</gene>
<dbReference type="InterPro" id="IPR046801">
    <property type="entry name" value="OpcA_G6PD_N"/>
</dbReference>
<dbReference type="InterPro" id="IPR046802">
    <property type="entry name" value="OpcA_G6PD_C"/>
</dbReference>
<dbReference type="EMBL" id="NTGA01000002">
    <property type="protein sequence ID" value="PAY24805.1"/>
    <property type="molecule type" value="Genomic_DNA"/>
</dbReference>
<name>A0A2A2WUI7_9ACTN</name>
<dbReference type="PANTHER" id="PTHR38658">
    <property type="entry name" value="OXPP CYCLE PROTEIN OPCA-RELATED"/>
    <property type="match status" value="1"/>
</dbReference>
<evidence type="ECO:0000313" key="4">
    <source>
        <dbReference type="Proteomes" id="UP000218810"/>
    </source>
</evidence>